<name>B3RUP6_TRIAD</name>
<keyword evidence="2" id="KW-0812">Transmembrane</keyword>
<feature type="transmembrane region" description="Helical" evidence="2">
    <location>
        <begin position="441"/>
        <end position="466"/>
    </location>
</feature>
<dbReference type="InParanoid" id="B3RUP6"/>
<feature type="transmembrane region" description="Helical" evidence="2">
    <location>
        <begin position="472"/>
        <end position="501"/>
    </location>
</feature>
<dbReference type="KEGG" id="tad:TRIADDRAFT_55365"/>
<feature type="transmembrane region" description="Helical" evidence="2">
    <location>
        <begin position="384"/>
        <end position="404"/>
    </location>
</feature>
<keyword evidence="1" id="KW-0175">Coiled coil</keyword>
<gene>
    <name evidence="3" type="ORF">TRIADDRAFT_55365</name>
</gene>
<reference evidence="3 4" key="1">
    <citation type="journal article" date="2008" name="Nature">
        <title>The Trichoplax genome and the nature of placozoans.</title>
        <authorList>
            <person name="Srivastava M."/>
            <person name="Begovic E."/>
            <person name="Chapman J."/>
            <person name="Putnam N.H."/>
            <person name="Hellsten U."/>
            <person name="Kawashima T."/>
            <person name="Kuo A."/>
            <person name="Mitros T."/>
            <person name="Salamov A."/>
            <person name="Carpenter M.L."/>
            <person name="Signorovitch A.Y."/>
            <person name="Moreno M.A."/>
            <person name="Kamm K."/>
            <person name="Grimwood J."/>
            <person name="Schmutz J."/>
            <person name="Shapiro H."/>
            <person name="Grigoriev I.V."/>
            <person name="Buss L.W."/>
            <person name="Schierwater B."/>
            <person name="Dellaporta S.L."/>
            <person name="Rokhsar D.S."/>
        </authorList>
    </citation>
    <scope>NUCLEOTIDE SEQUENCE [LARGE SCALE GENOMIC DNA]</scope>
    <source>
        <strain evidence="3 4">Grell-BS-1999</strain>
    </source>
</reference>
<proteinExistence type="predicted"/>
<dbReference type="Proteomes" id="UP000009022">
    <property type="component" value="Unassembled WGS sequence"/>
</dbReference>
<feature type="transmembrane region" description="Helical" evidence="2">
    <location>
        <begin position="191"/>
        <end position="215"/>
    </location>
</feature>
<dbReference type="AlphaFoldDB" id="B3RUP6"/>
<evidence type="ECO:0000256" key="1">
    <source>
        <dbReference type="SAM" id="Coils"/>
    </source>
</evidence>
<protein>
    <submittedName>
        <fullName evidence="3">Uncharacterized protein</fullName>
    </submittedName>
</protein>
<dbReference type="RefSeq" id="XP_002111394.1">
    <property type="nucleotide sequence ID" value="XM_002111358.1"/>
</dbReference>
<organism evidence="3 4">
    <name type="scientific">Trichoplax adhaerens</name>
    <name type="common">Trichoplax reptans</name>
    <dbReference type="NCBI Taxonomy" id="10228"/>
    <lineage>
        <taxon>Eukaryota</taxon>
        <taxon>Metazoa</taxon>
        <taxon>Placozoa</taxon>
        <taxon>Uniplacotomia</taxon>
        <taxon>Trichoplacea</taxon>
        <taxon>Trichoplacidae</taxon>
        <taxon>Trichoplax</taxon>
    </lineage>
</organism>
<feature type="transmembrane region" description="Helical" evidence="2">
    <location>
        <begin position="268"/>
        <end position="287"/>
    </location>
</feature>
<sequence>MTANCNAWAQVNNDTSLQSCHPCRLRLVADDYWRFREIIQSRMVYVVYFNLLQINNTHLYSVNKRREDIQFVWARLDYGKSLLTLPMDYIVLSMYLPFIFQDELNLQLQDYPSGCFHFLSDHCQRQLITETLMGFTRVDLDCDGGIRCGTICQQNVSLLPGEIQPEISYHCCQKIRNRNDCSIPEDPSKEIYVFQFLAIILSIIFAASITSWLLSDSLINTVVYRRNDEWHHIRALKLRLLTAQEESTSWRIKRLLNKVFNYCPNHPLNFIIINILSLLCSLLSIWSQLYPYVFQPWSLADHLSIPILGYAAYFTIYTFYTTATFVVLFPFLSLCVSDGQRRLNAIANSSLILNDGQFSLKLLLMKQYQCWKALLSCHCQHVQLVIWNLIKSLILILITLPFTIINEIPMISFIFWKATTLTMTVGEIFKAQCYESSCSQWLFYLYYISALLYVSLSVLGFCLFFQFLSRLILTTIAFVIAYASYFAVYIALVIPFSYLCFKLVHLYSSEKISLSDDIIGLESEVNEELNKLLTADDGQVVVYLAIEDGLVEVDVPECFKCIQQQFRDELIYAVSHQPMKFANGVYKLTVHFVKEEQGSYTVTMSELGEEFDELEETIKSALMERSNQNLQDKIRQVYYQIIDETVDHQRSTHHFSCTRPIGIPCELYHFLSSHSPKITTNLWTLGCRLIFTLILLIAMILGVNEFQYGNSFTAMTATFTGITISSSLVYLIVKYIQRSKLQGEKRKDLIKKYLVDYARGYRFFYQQDCIDESDIVSQ</sequence>
<evidence type="ECO:0000313" key="3">
    <source>
        <dbReference type="EMBL" id="EDV25361.1"/>
    </source>
</evidence>
<keyword evidence="2" id="KW-1133">Transmembrane helix</keyword>
<feature type="transmembrane region" description="Helical" evidence="2">
    <location>
        <begin position="410"/>
        <end position="429"/>
    </location>
</feature>
<dbReference type="GeneID" id="6752607"/>
<dbReference type="OrthoDB" id="5968273at2759"/>
<dbReference type="PhylomeDB" id="B3RUP6"/>
<feature type="transmembrane region" description="Helical" evidence="2">
    <location>
        <begin position="715"/>
        <end position="736"/>
    </location>
</feature>
<feature type="transmembrane region" description="Helical" evidence="2">
    <location>
        <begin position="682"/>
        <end position="703"/>
    </location>
</feature>
<dbReference type="EMBL" id="DS985244">
    <property type="protein sequence ID" value="EDV25361.1"/>
    <property type="molecule type" value="Genomic_DNA"/>
</dbReference>
<evidence type="ECO:0000256" key="2">
    <source>
        <dbReference type="SAM" id="Phobius"/>
    </source>
</evidence>
<evidence type="ECO:0000313" key="4">
    <source>
        <dbReference type="Proteomes" id="UP000009022"/>
    </source>
</evidence>
<feature type="coiled-coil region" evidence="1">
    <location>
        <begin position="604"/>
        <end position="631"/>
    </location>
</feature>
<dbReference type="HOGENOM" id="CLU_017982_0_0_1"/>
<dbReference type="CTD" id="6752607"/>
<feature type="transmembrane region" description="Helical" evidence="2">
    <location>
        <begin position="307"/>
        <end position="332"/>
    </location>
</feature>
<keyword evidence="4" id="KW-1185">Reference proteome</keyword>
<accession>B3RUP6</accession>
<keyword evidence="2" id="KW-0472">Membrane</keyword>